<reference evidence="1" key="1">
    <citation type="journal article" date="2022" name="bioRxiv">
        <title>Population genetic analysis of Ophidiomyces ophidiicola, the causative agent of snake fungal disease, indicates recent introductions to the USA.</title>
        <authorList>
            <person name="Ladner J.T."/>
            <person name="Palmer J.M."/>
            <person name="Ettinger C.L."/>
            <person name="Stajich J.E."/>
            <person name="Farrell T.M."/>
            <person name="Glorioso B.M."/>
            <person name="Lawson B."/>
            <person name="Price S.J."/>
            <person name="Stengle A.G."/>
            <person name="Grear D.A."/>
            <person name="Lorch J.M."/>
        </authorList>
    </citation>
    <scope>NUCLEOTIDE SEQUENCE</scope>
    <source>
        <strain evidence="1">NWHC 24266-5</strain>
    </source>
</reference>
<organism evidence="1">
    <name type="scientific">Ophidiomyces ophidiicola</name>
    <dbReference type="NCBI Taxonomy" id="1387563"/>
    <lineage>
        <taxon>Eukaryota</taxon>
        <taxon>Fungi</taxon>
        <taxon>Dikarya</taxon>
        <taxon>Ascomycota</taxon>
        <taxon>Pezizomycotina</taxon>
        <taxon>Eurotiomycetes</taxon>
        <taxon>Eurotiomycetidae</taxon>
        <taxon>Onygenales</taxon>
        <taxon>Onygenaceae</taxon>
        <taxon>Ophidiomyces</taxon>
    </lineage>
</organism>
<dbReference type="EMBL" id="JALBCA010000099">
    <property type="protein sequence ID" value="KAI2383116.1"/>
    <property type="molecule type" value="Genomic_DNA"/>
</dbReference>
<name>A0ACB8UQF1_9EURO</name>
<gene>
    <name evidence="1" type="ORF">LOY88_005496</name>
</gene>
<evidence type="ECO:0000313" key="1">
    <source>
        <dbReference type="EMBL" id="KAI2383116.1"/>
    </source>
</evidence>
<proteinExistence type="predicted"/>
<sequence>MDPNRVFFVDKAKAALGPVYHIFDTDKTTRLYSIETSRKSKPHVTVTRHRHPYQEPYQQHPQDVVVGSATFHSLSSKIDVSLKAEPRPVDITMKRSDPLACGRKFESPLGKLQWKEDGSMLTSNIKLVDQHKRVIARFEKQSSFLSRRKDKFILLVQEPCALDNFDMIVVTGFASIEYARRSDKEWDKAGEELLKAAGEAAGV</sequence>
<comment type="caution">
    <text evidence="1">The sequence shown here is derived from an EMBL/GenBank/DDBJ whole genome shotgun (WGS) entry which is preliminary data.</text>
</comment>
<accession>A0ACB8UQF1</accession>
<protein>
    <submittedName>
        <fullName evidence="1">Uncharacterized protein</fullName>
    </submittedName>
</protein>